<dbReference type="EMBL" id="GBRH01167213">
    <property type="protein sequence ID" value="JAE30683.1"/>
    <property type="molecule type" value="Transcribed_RNA"/>
</dbReference>
<evidence type="ECO:0000313" key="1">
    <source>
        <dbReference type="EMBL" id="JAE30683.1"/>
    </source>
</evidence>
<dbReference type="AlphaFoldDB" id="A0A0A9HCQ8"/>
<reference evidence="1" key="2">
    <citation type="journal article" date="2015" name="Data Brief">
        <title>Shoot transcriptome of the giant reed, Arundo donax.</title>
        <authorList>
            <person name="Barrero R.A."/>
            <person name="Guerrero F.D."/>
            <person name="Moolhuijzen P."/>
            <person name="Goolsby J.A."/>
            <person name="Tidwell J."/>
            <person name="Bellgard S.E."/>
            <person name="Bellgard M.I."/>
        </authorList>
    </citation>
    <scope>NUCLEOTIDE SEQUENCE</scope>
    <source>
        <tissue evidence="1">Shoot tissue taken approximately 20 cm above the soil surface</tissue>
    </source>
</reference>
<protein>
    <submittedName>
        <fullName evidence="1">Uncharacterized protein</fullName>
    </submittedName>
</protein>
<accession>A0A0A9HCQ8</accession>
<name>A0A0A9HCQ8_ARUDO</name>
<sequence>MWMTVLPTRCPVLSDSRGRAFITYEQLCAAWICRHQANPGLCVCARARAVDWSGDPSLIISLSQMQRWIGVEIPYPLSLRCCSGLEWRSFPYPILSFFKIL</sequence>
<proteinExistence type="predicted"/>
<organism evidence="1">
    <name type="scientific">Arundo donax</name>
    <name type="common">Giant reed</name>
    <name type="synonym">Donax arundinaceus</name>
    <dbReference type="NCBI Taxonomy" id="35708"/>
    <lineage>
        <taxon>Eukaryota</taxon>
        <taxon>Viridiplantae</taxon>
        <taxon>Streptophyta</taxon>
        <taxon>Embryophyta</taxon>
        <taxon>Tracheophyta</taxon>
        <taxon>Spermatophyta</taxon>
        <taxon>Magnoliopsida</taxon>
        <taxon>Liliopsida</taxon>
        <taxon>Poales</taxon>
        <taxon>Poaceae</taxon>
        <taxon>PACMAD clade</taxon>
        <taxon>Arundinoideae</taxon>
        <taxon>Arundineae</taxon>
        <taxon>Arundo</taxon>
    </lineage>
</organism>
<reference evidence="1" key="1">
    <citation type="submission" date="2014-09" db="EMBL/GenBank/DDBJ databases">
        <authorList>
            <person name="Magalhaes I.L.F."/>
            <person name="Oliveira U."/>
            <person name="Santos F.R."/>
            <person name="Vidigal T.H.D.A."/>
            <person name="Brescovit A.D."/>
            <person name="Santos A.J."/>
        </authorList>
    </citation>
    <scope>NUCLEOTIDE SEQUENCE</scope>
    <source>
        <tissue evidence="1">Shoot tissue taken approximately 20 cm above the soil surface</tissue>
    </source>
</reference>